<name>A0ABP3WSG1_9ALTE</name>
<evidence type="ECO:0000313" key="2">
    <source>
        <dbReference type="Proteomes" id="UP001500359"/>
    </source>
</evidence>
<reference evidence="2" key="1">
    <citation type="journal article" date="2019" name="Int. J. Syst. Evol. Microbiol.">
        <title>The Global Catalogue of Microorganisms (GCM) 10K type strain sequencing project: providing services to taxonomists for standard genome sequencing and annotation.</title>
        <authorList>
            <consortium name="The Broad Institute Genomics Platform"/>
            <consortium name="The Broad Institute Genome Sequencing Center for Infectious Disease"/>
            <person name="Wu L."/>
            <person name="Ma J."/>
        </authorList>
    </citation>
    <scope>NUCLEOTIDE SEQUENCE [LARGE SCALE GENOMIC DNA]</scope>
    <source>
        <strain evidence="2">JCM 15896</strain>
    </source>
</reference>
<accession>A0ABP3WSG1</accession>
<keyword evidence="2" id="KW-1185">Reference proteome</keyword>
<comment type="caution">
    <text evidence="1">The sequence shown here is derived from an EMBL/GenBank/DDBJ whole genome shotgun (WGS) entry which is preliminary data.</text>
</comment>
<proteinExistence type="predicted"/>
<dbReference type="EMBL" id="BAAAFD010000003">
    <property type="protein sequence ID" value="GAA0856072.1"/>
    <property type="molecule type" value="Genomic_DNA"/>
</dbReference>
<organism evidence="1 2">
    <name type="scientific">Aliiglaciecola litoralis</name>
    <dbReference type="NCBI Taxonomy" id="582857"/>
    <lineage>
        <taxon>Bacteria</taxon>
        <taxon>Pseudomonadati</taxon>
        <taxon>Pseudomonadota</taxon>
        <taxon>Gammaproteobacteria</taxon>
        <taxon>Alteromonadales</taxon>
        <taxon>Alteromonadaceae</taxon>
        <taxon>Aliiglaciecola</taxon>
    </lineage>
</organism>
<evidence type="ECO:0000313" key="1">
    <source>
        <dbReference type="EMBL" id="GAA0856072.1"/>
    </source>
</evidence>
<sequence length="137" mass="14914">MSCEEIILDVRNRHSPKGSGYKNTTALHSKQPYSYRFTGGVDGAGGIEEIVGSGPVAIPVVIKADARYRIAKCLFTNNSVTADLSWTFVEGAAIDHNKSIVILDTGANVMSGEYTIKVIDIVDNHFIMCDPPIRNRT</sequence>
<gene>
    <name evidence="1" type="ORF">GCM10009114_16720</name>
</gene>
<dbReference type="RefSeq" id="WP_343858633.1">
    <property type="nucleotide sequence ID" value="NZ_BAAAFD010000003.1"/>
</dbReference>
<dbReference type="Proteomes" id="UP001500359">
    <property type="component" value="Unassembled WGS sequence"/>
</dbReference>
<protein>
    <submittedName>
        <fullName evidence="1">Uncharacterized protein</fullName>
    </submittedName>
</protein>